<dbReference type="KEGG" id="bde:BDP_0288"/>
<feature type="transmembrane region" description="Helical" evidence="2">
    <location>
        <begin position="68"/>
        <end position="92"/>
    </location>
</feature>
<dbReference type="GO" id="GO:0004175">
    <property type="term" value="F:endopeptidase activity"/>
    <property type="evidence" value="ECO:0007669"/>
    <property type="project" value="UniProtKB-ARBA"/>
</dbReference>
<evidence type="ECO:0000256" key="2">
    <source>
        <dbReference type="SAM" id="Phobius"/>
    </source>
</evidence>
<gene>
    <name evidence="4" type="ordered locus">BDP_0288</name>
</gene>
<organism evidence="4 5">
    <name type="scientific">Bifidobacterium dentium (strain ATCC 27534 / DSM 20436 / JCM 1195 / Bd1)</name>
    <dbReference type="NCBI Taxonomy" id="401473"/>
    <lineage>
        <taxon>Bacteria</taxon>
        <taxon>Bacillati</taxon>
        <taxon>Actinomycetota</taxon>
        <taxon>Actinomycetes</taxon>
        <taxon>Bifidobacteriales</taxon>
        <taxon>Bifidobacteriaceae</taxon>
        <taxon>Bifidobacterium</taxon>
    </lineage>
</organism>
<evidence type="ECO:0000313" key="4">
    <source>
        <dbReference type="EMBL" id="ADB08968.1"/>
    </source>
</evidence>
<feature type="transmembrane region" description="Helical" evidence="2">
    <location>
        <begin position="303"/>
        <end position="329"/>
    </location>
</feature>
<dbReference type="AlphaFoldDB" id="D2Q832"/>
<dbReference type="HOGENOM" id="CLU_053096_0_0_11"/>
<feature type="compositionally biased region" description="Pro residues" evidence="1">
    <location>
        <begin position="9"/>
        <end position="29"/>
    </location>
</feature>
<feature type="region of interest" description="Disordered" evidence="1">
    <location>
        <begin position="1"/>
        <end position="47"/>
    </location>
</feature>
<name>D2Q832_BIFDB</name>
<dbReference type="PANTHER" id="PTHR36435">
    <property type="entry name" value="SLR1288 PROTEIN"/>
    <property type="match status" value="1"/>
</dbReference>
<sequence>MTMTFPQQPQYPPQYPQYPPQQPQYPQYPQPRSQYPQQMPPQQPYPQPASPYDFHAWLKDAKRNFSRIGWGMCAMVVAWEGLAVIVSALLRSTVLQHASSMPNWAIYLCSSMPLYCVAMPLAWLLMRTVPALPTREFRLGPKRFFMLFVMILPLVYVANIVSVILAMLLSGGRANNNLADVVSQIDIWNVVFLVICAPIFEEWMFRKQLISRLRRYGEKTAILFSALAFALFHMNLYQALYAFMLGLMFGYVYTRTSRLRYSVAMHVLFNFNGGVIAPWVASRMDAKTLSMMSSNGAGAGAQVAGVVLIVMLYGLCMLGLIIAGVILLVREAKHLEFYTAPEELPRGTRVGTALGNSGMVAFIILTVALTALTLIVSMV</sequence>
<feature type="transmembrane region" description="Helical" evidence="2">
    <location>
        <begin position="181"/>
        <end position="200"/>
    </location>
</feature>
<keyword evidence="2" id="KW-0472">Membrane</keyword>
<dbReference type="Proteomes" id="UP000008693">
    <property type="component" value="Chromosome"/>
</dbReference>
<feature type="domain" description="CAAX prenyl protease 2/Lysostaphin resistance protein A-like" evidence="3">
    <location>
        <begin position="186"/>
        <end position="271"/>
    </location>
</feature>
<dbReference type="InterPro" id="IPR003675">
    <property type="entry name" value="Rce1/LyrA-like_dom"/>
</dbReference>
<keyword evidence="5" id="KW-1185">Reference proteome</keyword>
<evidence type="ECO:0000256" key="1">
    <source>
        <dbReference type="SAM" id="MobiDB-lite"/>
    </source>
</evidence>
<dbReference type="Pfam" id="PF02517">
    <property type="entry name" value="Rce1-like"/>
    <property type="match status" value="1"/>
</dbReference>
<evidence type="ECO:0000259" key="3">
    <source>
        <dbReference type="Pfam" id="PF02517"/>
    </source>
</evidence>
<feature type="compositionally biased region" description="Pro residues" evidence="1">
    <location>
        <begin position="38"/>
        <end position="47"/>
    </location>
</feature>
<reference evidence="4 5" key="1">
    <citation type="journal article" date="2009" name="PLoS Genet.">
        <title>The Bifidobacterium dentium Bd1 genome sequence reflects its genetic adaptation to the human oral cavity.</title>
        <authorList>
            <person name="Ventura M."/>
            <person name="Turroni F."/>
            <person name="Zomer A."/>
            <person name="Foroni E."/>
            <person name="Giubellini V."/>
            <person name="Bottacini F."/>
            <person name="Canchaya C."/>
            <person name="Claesson M.J."/>
            <person name="He F."/>
            <person name="Mantzourani M."/>
            <person name="Mulas L."/>
            <person name="Ferrarini A."/>
            <person name="Gao B."/>
            <person name="Delledonne M."/>
            <person name="Henrissat B."/>
            <person name="Coutinho P."/>
            <person name="Oggioni M."/>
            <person name="Gupta R.S."/>
            <person name="Zhang Z."/>
            <person name="Beighton D."/>
            <person name="Fitzgerald G.F."/>
            <person name="O'Toole P.W."/>
            <person name="van Sinderen D."/>
        </authorList>
    </citation>
    <scope>NUCLEOTIDE SEQUENCE [LARGE SCALE GENOMIC DNA]</scope>
    <source>
        <strain evidence="5">ATCC 27534 / DSM 20436 / JCM 1195 / Bd1</strain>
    </source>
</reference>
<feature type="transmembrane region" description="Helical" evidence="2">
    <location>
        <begin position="104"/>
        <end position="125"/>
    </location>
</feature>
<dbReference type="EMBL" id="CP001750">
    <property type="protein sequence ID" value="ADB08968.1"/>
    <property type="molecule type" value="Genomic_DNA"/>
</dbReference>
<keyword evidence="2" id="KW-0812">Transmembrane</keyword>
<evidence type="ECO:0000313" key="5">
    <source>
        <dbReference type="Proteomes" id="UP000008693"/>
    </source>
</evidence>
<keyword evidence="2" id="KW-1133">Transmembrane helix</keyword>
<feature type="transmembrane region" description="Helical" evidence="2">
    <location>
        <begin position="359"/>
        <end position="378"/>
    </location>
</feature>
<dbReference type="STRING" id="401473.BDP_0288"/>
<protein>
    <submittedName>
        <fullName evidence="4">Conserved hypothetical membrane spanning protein</fullName>
    </submittedName>
</protein>
<dbReference type="InterPro" id="IPR052710">
    <property type="entry name" value="CAAX_protease"/>
</dbReference>
<proteinExistence type="predicted"/>
<feature type="transmembrane region" description="Helical" evidence="2">
    <location>
        <begin position="145"/>
        <end position="169"/>
    </location>
</feature>
<dbReference type="eggNOG" id="COG1266">
    <property type="taxonomic scope" value="Bacteria"/>
</dbReference>
<feature type="transmembrane region" description="Helical" evidence="2">
    <location>
        <begin position="221"/>
        <end position="243"/>
    </location>
</feature>
<dbReference type="GO" id="GO:0080120">
    <property type="term" value="P:CAAX-box protein maturation"/>
    <property type="evidence" value="ECO:0007669"/>
    <property type="project" value="UniProtKB-ARBA"/>
</dbReference>
<accession>D2Q832</accession>
<feature type="transmembrane region" description="Helical" evidence="2">
    <location>
        <begin position="263"/>
        <end position="282"/>
    </location>
</feature>
<dbReference type="MEROPS" id="G05.007"/>
<dbReference type="PANTHER" id="PTHR36435:SF1">
    <property type="entry name" value="CAAX AMINO TERMINAL PROTEASE FAMILY PROTEIN"/>
    <property type="match status" value="1"/>
</dbReference>
<dbReference type="SUPFAM" id="SSF81995">
    <property type="entry name" value="beta-sandwich domain of Sec23/24"/>
    <property type="match status" value="1"/>
</dbReference>